<dbReference type="InterPro" id="IPR014982">
    <property type="entry name" value="GSCFA"/>
</dbReference>
<feature type="domain" description="GSCFA" evidence="1">
    <location>
        <begin position="32"/>
        <end position="287"/>
    </location>
</feature>
<keyword evidence="3" id="KW-1185">Reference proteome</keyword>
<protein>
    <submittedName>
        <fullName evidence="2">GSCFA domain-containing protein</fullName>
    </submittedName>
</protein>
<dbReference type="EMBL" id="JASJUT010000018">
    <property type="protein sequence ID" value="MDK2598438.1"/>
    <property type="molecule type" value="Genomic_DNA"/>
</dbReference>
<evidence type="ECO:0000313" key="2">
    <source>
        <dbReference type="EMBL" id="MDK2598438.1"/>
    </source>
</evidence>
<evidence type="ECO:0000313" key="3">
    <source>
        <dbReference type="Proteomes" id="UP001231915"/>
    </source>
</evidence>
<organism evidence="2 3">
    <name type="scientific">Pseudoalteromonas obscura</name>
    <dbReference type="NCBI Taxonomy" id="3048491"/>
    <lineage>
        <taxon>Bacteria</taxon>
        <taxon>Pseudomonadati</taxon>
        <taxon>Pseudomonadota</taxon>
        <taxon>Gammaproteobacteria</taxon>
        <taxon>Alteromonadales</taxon>
        <taxon>Pseudoalteromonadaceae</taxon>
        <taxon>Pseudoalteromonas</taxon>
    </lineage>
</organism>
<reference evidence="2 3" key="1">
    <citation type="submission" date="2023-05" db="EMBL/GenBank/DDBJ databases">
        <title>Pseudoalteromonas ardens sp. nov., Pseudoalteromonas obscura sp. nov., and Pseudoalteromonas umbrosa sp. nov., isolated from the coral Montipora capitata.</title>
        <authorList>
            <person name="Thomas E.M."/>
            <person name="Smith E.M."/>
            <person name="Papke E."/>
            <person name="Shlafstein M.D."/>
            <person name="Oline D.K."/>
            <person name="Videau P."/>
            <person name="Saw J.H."/>
            <person name="Strangman W.K."/>
            <person name="Ushijima B."/>
        </authorList>
    </citation>
    <scope>NUCLEOTIDE SEQUENCE [LARGE SCALE GENOMIC DNA]</scope>
    <source>
        <strain evidence="2 3">P94</strain>
    </source>
</reference>
<sequence>MQNLLLGNIPSHERLNLALPHYNLIDNLDKSFVTFGSCFASSVSRGLWRLGFDTYFSEEESFHYSPNSIKQYFEQLSSSAKDLEDYVVPLEDGKFKSVATRYVSEPGQSLESFCAFLKKSNQQMKQRIEKADFIVLTLGNATYQKLKTSGLTLCHGGGLPTDLYEVIKSPYEEVLSDLTSCLKQLKTLNASCQVILTVSPQRYGWLMNANLSTGINEILDLDKTAATNWLLNSNIDKAKLRLAIDSMIESNSVEHMHYFPSFEIVMDELRDYEGFNHDVKDLMHVNMPNTPNFVINKFLNSFCDEQLREVLAFFRTTLDILIDIYPSRLKKMSSEQAKKYIEDKLPTISKYVDAVQCDKLAGYVLRGMMIAFPSITAETIAAHKLKNLESYLSDPMKDKITQIAALQSESICVIGNTQDLDTLCKSSALLNKNVTRILTTNQDDKLWGIPVVSVTTDIHIEEQVVLVLDDNLQRQLEEQGKLRAKVII</sequence>
<dbReference type="Pfam" id="PF08885">
    <property type="entry name" value="GSCFA"/>
    <property type="match status" value="1"/>
</dbReference>
<dbReference type="Proteomes" id="UP001231915">
    <property type="component" value="Unassembled WGS sequence"/>
</dbReference>
<name>A0ABT7ETT5_9GAMM</name>
<dbReference type="RefSeq" id="WP_284138817.1">
    <property type="nucleotide sequence ID" value="NZ_JASJUT010000018.1"/>
</dbReference>
<accession>A0ABT7ETT5</accession>
<comment type="caution">
    <text evidence="2">The sequence shown here is derived from an EMBL/GenBank/DDBJ whole genome shotgun (WGS) entry which is preliminary data.</text>
</comment>
<gene>
    <name evidence="2" type="ORF">QNM18_25620</name>
</gene>
<evidence type="ECO:0000259" key="1">
    <source>
        <dbReference type="Pfam" id="PF08885"/>
    </source>
</evidence>
<proteinExistence type="predicted"/>